<sequence>MVAAALDHPGLRLTEAELLARRPDPVTQRHRPTSRRPGAVPAAPPGQGMDLREIRAFSEGDDLRRIDAAATARTGQLHVRSFHEDRDDTTLLIADFRAPMLWGTGSALRSVRAARWLALLGWRAEMRGGSVGVMVLTGQGATVVSAGTGRRQMQEIAAHLAHAHDMALTRPGDGAPEAALMQALRLVPSGGRVHVATGPDALPGAEGALARLARGREVTLHMILDPVETAPPAMALSVHDGTSARHGRLRVHDTLPRVTSLHALGVKVETVDPDDTE</sequence>
<accession>A0A562NG26</accession>
<feature type="region of interest" description="Disordered" evidence="1">
    <location>
        <begin position="19"/>
        <end position="48"/>
    </location>
</feature>
<dbReference type="EMBL" id="VLKU01000011">
    <property type="protein sequence ID" value="TWI31030.1"/>
    <property type="molecule type" value="Genomic_DNA"/>
</dbReference>
<dbReference type="Proteomes" id="UP000316225">
    <property type="component" value="Unassembled WGS sequence"/>
</dbReference>
<name>A0A562NG26_9RHOB</name>
<dbReference type="PANTHER" id="PTHR33608:SF12">
    <property type="entry name" value="DUF58 DOMAIN-CONTAINING PROTEIN"/>
    <property type="match status" value="1"/>
</dbReference>
<evidence type="ECO:0000313" key="3">
    <source>
        <dbReference type="EMBL" id="TWI31030.1"/>
    </source>
</evidence>
<feature type="domain" description="DUF58" evidence="2">
    <location>
        <begin position="53"/>
        <end position="242"/>
    </location>
</feature>
<gene>
    <name evidence="3" type="ORF">IQ24_03255</name>
</gene>
<feature type="compositionally biased region" description="Low complexity" evidence="1">
    <location>
        <begin position="37"/>
        <end position="48"/>
    </location>
</feature>
<evidence type="ECO:0000256" key="1">
    <source>
        <dbReference type="SAM" id="MobiDB-lite"/>
    </source>
</evidence>
<dbReference type="AlphaFoldDB" id="A0A562NG26"/>
<dbReference type="Pfam" id="PF01882">
    <property type="entry name" value="DUF58"/>
    <property type="match status" value="1"/>
</dbReference>
<dbReference type="PANTHER" id="PTHR33608">
    <property type="entry name" value="BLL2464 PROTEIN"/>
    <property type="match status" value="1"/>
</dbReference>
<proteinExistence type="predicted"/>
<comment type="caution">
    <text evidence="3">The sequence shown here is derived from an EMBL/GenBank/DDBJ whole genome shotgun (WGS) entry which is preliminary data.</text>
</comment>
<evidence type="ECO:0000313" key="4">
    <source>
        <dbReference type="Proteomes" id="UP000316225"/>
    </source>
</evidence>
<organism evidence="3 4">
    <name type="scientific">Paracoccus sulfuroxidans</name>
    <dbReference type="NCBI Taxonomy" id="384678"/>
    <lineage>
        <taxon>Bacteria</taxon>
        <taxon>Pseudomonadati</taxon>
        <taxon>Pseudomonadota</taxon>
        <taxon>Alphaproteobacteria</taxon>
        <taxon>Rhodobacterales</taxon>
        <taxon>Paracoccaceae</taxon>
        <taxon>Paracoccus</taxon>
    </lineage>
</organism>
<dbReference type="InterPro" id="IPR002881">
    <property type="entry name" value="DUF58"/>
</dbReference>
<keyword evidence="4" id="KW-1185">Reference proteome</keyword>
<reference evidence="3 4" key="1">
    <citation type="journal article" date="2015" name="Stand. Genomic Sci.">
        <title>Genomic Encyclopedia of Bacterial and Archaeal Type Strains, Phase III: the genomes of soil and plant-associated and newly described type strains.</title>
        <authorList>
            <person name="Whitman W.B."/>
            <person name="Woyke T."/>
            <person name="Klenk H.P."/>
            <person name="Zhou Y."/>
            <person name="Lilburn T.G."/>
            <person name="Beck B.J."/>
            <person name="De Vos P."/>
            <person name="Vandamme P."/>
            <person name="Eisen J.A."/>
            <person name="Garrity G."/>
            <person name="Hugenholtz P."/>
            <person name="Kyrpides N.C."/>
        </authorList>
    </citation>
    <scope>NUCLEOTIDE SEQUENCE [LARGE SCALE GENOMIC DNA]</scope>
    <source>
        <strain evidence="3 4">CGMCC 1.5364</strain>
    </source>
</reference>
<evidence type="ECO:0000259" key="2">
    <source>
        <dbReference type="Pfam" id="PF01882"/>
    </source>
</evidence>
<dbReference type="RefSeq" id="WP_242008259.1">
    <property type="nucleotide sequence ID" value="NZ_VLKU01000011.1"/>
</dbReference>
<protein>
    <submittedName>
        <fullName evidence="3">Uncharacterized protein DUF58</fullName>
    </submittedName>
</protein>